<accession>A0A5M9QV19</accession>
<dbReference type="Pfam" id="PF03062">
    <property type="entry name" value="MBOAT"/>
    <property type="match status" value="1"/>
</dbReference>
<comment type="subcellular location">
    <subcellularLocation>
        <location evidence="1">Membrane</location>
        <topology evidence="1">Multi-pass membrane protein</topology>
    </subcellularLocation>
</comment>
<name>A0A5M9QV19_9HELI</name>
<evidence type="ECO:0000256" key="1">
    <source>
        <dbReference type="ARBA" id="ARBA00004141"/>
    </source>
</evidence>
<dbReference type="InterPro" id="IPR051085">
    <property type="entry name" value="MB_O-acyltransferase"/>
</dbReference>
<dbReference type="PANTHER" id="PTHR13285">
    <property type="entry name" value="ACYLTRANSFERASE"/>
    <property type="match status" value="1"/>
</dbReference>
<evidence type="ECO:0000256" key="2">
    <source>
        <dbReference type="ARBA" id="ARBA00022692"/>
    </source>
</evidence>
<dbReference type="InterPro" id="IPR004299">
    <property type="entry name" value="MBOAT_fam"/>
</dbReference>
<proteinExistence type="predicted"/>
<keyword evidence="4 5" id="KW-0472">Membrane</keyword>
<evidence type="ECO:0000313" key="7">
    <source>
        <dbReference type="Proteomes" id="UP000323707"/>
    </source>
</evidence>
<dbReference type="AlphaFoldDB" id="A0A5M9QV19"/>
<feature type="transmembrane region" description="Helical" evidence="5">
    <location>
        <begin position="130"/>
        <end position="148"/>
    </location>
</feature>
<comment type="caution">
    <text evidence="6">The sequence shown here is derived from an EMBL/GenBank/DDBJ whole genome shotgun (WGS) entry which is preliminary data.</text>
</comment>
<organism evidence="6 7">
    <name type="scientific">Helicobacter canis</name>
    <dbReference type="NCBI Taxonomy" id="29419"/>
    <lineage>
        <taxon>Bacteria</taxon>
        <taxon>Pseudomonadati</taxon>
        <taxon>Campylobacterota</taxon>
        <taxon>Epsilonproteobacteria</taxon>
        <taxon>Campylobacterales</taxon>
        <taxon>Helicobacteraceae</taxon>
        <taxon>Helicobacter</taxon>
    </lineage>
</organism>
<gene>
    <name evidence="6" type="ORF">F4V45_01050</name>
</gene>
<dbReference type="EMBL" id="VXKE01000002">
    <property type="protein sequence ID" value="KAA8711276.1"/>
    <property type="molecule type" value="Genomic_DNA"/>
</dbReference>
<evidence type="ECO:0000256" key="4">
    <source>
        <dbReference type="ARBA" id="ARBA00023136"/>
    </source>
</evidence>
<evidence type="ECO:0000256" key="5">
    <source>
        <dbReference type="SAM" id="Phobius"/>
    </source>
</evidence>
<evidence type="ECO:0000256" key="3">
    <source>
        <dbReference type="ARBA" id="ARBA00022989"/>
    </source>
</evidence>
<feature type="transmembrane region" description="Helical" evidence="5">
    <location>
        <begin position="168"/>
        <end position="191"/>
    </location>
</feature>
<feature type="non-terminal residue" evidence="6">
    <location>
        <position position="340"/>
    </location>
</feature>
<reference evidence="6 7" key="1">
    <citation type="submission" date="2019-09" db="EMBL/GenBank/DDBJ databases">
        <title>Draft genome sequence of various Type strains from the CCUG.</title>
        <authorList>
            <person name="Pineiro-Iglesias B."/>
            <person name="Tunovic T."/>
            <person name="Unosson C."/>
            <person name="Inganas E."/>
            <person name="Ohlen M."/>
            <person name="Cardew S."/>
            <person name="Jensie-Markopoulos S."/>
            <person name="Salva-Serra F."/>
            <person name="Jaen-Luchoro D."/>
            <person name="Karlsson R."/>
            <person name="Svensson-Stadler L."/>
            <person name="Chun J."/>
            <person name="Moore E."/>
        </authorList>
    </citation>
    <scope>NUCLEOTIDE SEQUENCE [LARGE SCALE GENOMIC DNA]</scope>
    <source>
        <strain evidence="6 7">CCUG 32756T</strain>
    </source>
</reference>
<dbReference type="GO" id="GO:0016020">
    <property type="term" value="C:membrane"/>
    <property type="evidence" value="ECO:0007669"/>
    <property type="project" value="UniProtKB-SubCell"/>
</dbReference>
<dbReference type="GO" id="GO:0016746">
    <property type="term" value="F:acyltransferase activity"/>
    <property type="evidence" value="ECO:0007669"/>
    <property type="project" value="TreeGrafter"/>
</dbReference>
<dbReference type="PANTHER" id="PTHR13285:SF23">
    <property type="entry name" value="TEICHOIC ACID D-ALANYLTRANSFERASE"/>
    <property type="match status" value="1"/>
</dbReference>
<evidence type="ECO:0000313" key="6">
    <source>
        <dbReference type="EMBL" id="KAA8711276.1"/>
    </source>
</evidence>
<dbReference type="Proteomes" id="UP000323707">
    <property type="component" value="Unassembled WGS sequence"/>
</dbReference>
<sequence length="340" mass="38101">MNFNGGGGKLEGVSFLAKNGDYCSESAVTHAQVRALDSPCKTPFLAQKSFREQVALESTQAIESKQITGDSKIVDEKTRQSRSFFSKCGLQAKAQGSYLSGNDRRAFVQLPHLSSKAESLQTQKLSPKTLLTLGIIFNLFLLGIFKYTDFFLENFNLFSKLLALDFTIPLPHILLPLALSFVTFQQIAFLVDCYKQGKEREETKKLESNIENNAESKKPTLKTNNEIPHINFLDYCLFITFFPQLIAGPIVHHREMMPQFYAMTHPIGTNNTKPIETKTLQITIMDNKPSIINWEYIAKGLFIFSIGLFKKVVIADSFAKWANAGFSAVENGAILNCLES</sequence>
<keyword evidence="3 5" id="KW-1133">Transmembrane helix</keyword>
<protein>
    <submittedName>
        <fullName evidence="6">Uncharacterized protein</fullName>
    </submittedName>
</protein>
<keyword evidence="2 5" id="KW-0812">Transmembrane</keyword>